<gene>
    <name evidence="1" type="ORF">F9802_08935</name>
</gene>
<evidence type="ECO:0000313" key="2">
    <source>
        <dbReference type="Proteomes" id="UP000429595"/>
    </source>
</evidence>
<dbReference type="Proteomes" id="UP000429595">
    <property type="component" value="Unassembled WGS sequence"/>
</dbReference>
<dbReference type="AlphaFoldDB" id="A0A6I1FK80"/>
<name>A0A6I1FK80_9BACI</name>
<accession>A0A6I1FK80</accession>
<proteinExistence type="predicted"/>
<evidence type="ECO:0000313" key="1">
    <source>
        <dbReference type="EMBL" id="KAB7707126.1"/>
    </source>
</evidence>
<dbReference type="RefSeq" id="WP_152151074.1">
    <property type="nucleotide sequence ID" value="NZ_WEIO01000004.1"/>
</dbReference>
<reference evidence="1 2" key="1">
    <citation type="submission" date="2019-10" db="EMBL/GenBank/DDBJ databases">
        <title>Bacillus aerolatum sp. nov., isolated from bioaerosol of sport playgrounds.</title>
        <authorList>
            <person name="Chen P."/>
            <person name="Zhang G."/>
        </authorList>
    </citation>
    <scope>NUCLEOTIDE SEQUENCE [LARGE SCALE GENOMIC DNA]</scope>
    <source>
        <strain evidence="1 2">CX253</strain>
    </source>
</reference>
<dbReference type="EMBL" id="WEIO01000004">
    <property type="protein sequence ID" value="KAB7707126.1"/>
    <property type="molecule type" value="Genomic_DNA"/>
</dbReference>
<organism evidence="1 2">
    <name type="scientific">Bacillus aerolatus</name>
    <dbReference type="NCBI Taxonomy" id="2653354"/>
    <lineage>
        <taxon>Bacteria</taxon>
        <taxon>Bacillati</taxon>
        <taxon>Bacillota</taxon>
        <taxon>Bacilli</taxon>
        <taxon>Bacillales</taxon>
        <taxon>Bacillaceae</taxon>
        <taxon>Bacillus</taxon>
    </lineage>
</organism>
<comment type="caution">
    <text evidence="1">The sequence shown here is derived from an EMBL/GenBank/DDBJ whole genome shotgun (WGS) entry which is preliminary data.</text>
</comment>
<sequence length="154" mass="18195">MASQRIRRPEEQEHIYKAMTDKKEFGIFDTYKDYFMLSLAVGFLEGKRKSFSKSLELIHWNVFNEDTDESLMNLITYLETHDFKVLYGTDQGLIKQKITIIEEYAAAGAEILYEKIMKDPTQTSEVLINYLLKFQDYKSTQVNEPSRLIERLSW</sequence>
<dbReference type="NCBIfam" id="TIGR04062">
    <property type="entry name" value="dnd_assoc_4"/>
    <property type="match status" value="1"/>
</dbReference>
<keyword evidence="2" id="KW-1185">Reference proteome</keyword>
<dbReference type="InterPro" id="IPR023983">
    <property type="entry name" value="DNA_S_mod_dnd_assoc_4"/>
</dbReference>
<protein>
    <submittedName>
        <fullName evidence="1">DNA phosphorothioation-associated protein 4</fullName>
    </submittedName>
</protein>